<evidence type="ECO:0000256" key="5">
    <source>
        <dbReference type="NCBIfam" id="TIGR01378"/>
    </source>
</evidence>
<evidence type="ECO:0000256" key="2">
    <source>
        <dbReference type="ARBA" id="ARBA00022741"/>
    </source>
</evidence>
<keyword evidence="4" id="KW-0067">ATP-binding</keyword>
<keyword evidence="2" id="KW-0547">Nucleotide-binding</keyword>
<dbReference type="InterPro" id="IPR053149">
    <property type="entry name" value="TPK"/>
</dbReference>
<dbReference type="EMBL" id="JADIMQ010000051">
    <property type="protein sequence ID" value="MBO8448323.1"/>
    <property type="molecule type" value="Genomic_DNA"/>
</dbReference>
<dbReference type="Pfam" id="PF04263">
    <property type="entry name" value="TPK_catalytic"/>
    <property type="match status" value="1"/>
</dbReference>
<sequence length="219" mass="24300">MEKTAVIIDNGDFPKKEYPRYLLRNADYVVCCDGALTKYFRNMEAVFGKERMPDAVIGDMDSLSGAARKRYTGPLVHVTCQETNDQTKAVEYVMSNFAGISAIYILGGSGAREDHTIGNLSLLMEYARKFGEGGPKIEMVSDWSTAFALTDSADIHCGTGRKFSLFSPDNSLTIKSKGLQWPTDGVVFDNWWKATLNIASEDVVHLDFSHRSMALVIMD</sequence>
<dbReference type="InterPro" id="IPR049442">
    <property type="entry name" value="Thi_PPkinase-like_C"/>
</dbReference>
<name>A0A9D9HFK0_9BACT</name>
<dbReference type="GO" id="GO:0009229">
    <property type="term" value="P:thiamine diphosphate biosynthetic process"/>
    <property type="evidence" value="ECO:0007669"/>
    <property type="project" value="InterPro"/>
</dbReference>
<gene>
    <name evidence="8" type="ORF">IAC29_03515</name>
</gene>
<dbReference type="GO" id="GO:0004788">
    <property type="term" value="F:thiamine diphosphokinase activity"/>
    <property type="evidence" value="ECO:0007669"/>
    <property type="project" value="UniProtKB-UniRule"/>
</dbReference>
<dbReference type="GO" id="GO:0016301">
    <property type="term" value="F:kinase activity"/>
    <property type="evidence" value="ECO:0007669"/>
    <property type="project" value="UniProtKB-KW"/>
</dbReference>
<evidence type="ECO:0000259" key="7">
    <source>
        <dbReference type="Pfam" id="PF21275"/>
    </source>
</evidence>
<dbReference type="InterPro" id="IPR007371">
    <property type="entry name" value="TPK_catalytic"/>
</dbReference>
<dbReference type="GO" id="GO:0006772">
    <property type="term" value="P:thiamine metabolic process"/>
    <property type="evidence" value="ECO:0007669"/>
    <property type="project" value="UniProtKB-UniRule"/>
</dbReference>
<evidence type="ECO:0000313" key="8">
    <source>
        <dbReference type="EMBL" id="MBO8448323.1"/>
    </source>
</evidence>
<evidence type="ECO:0000256" key="1">
    <source>
        <dbReference type="ARBA" id="ARBA00022679"/>
    </source>
</evidence>
<organism evidence="8 9">
    <name type="scientific">Candidatus Cryptobacteroides merdigallinarum</name>
    <dbReference type="NCBI Taxonomy" id="2840770"/>
    <lineage>
        <taxon>Bacteria</taxon>
        <taxon>Pseudomonadati</taxon>
        <taxon>Bacteroidota</taxon>
        <taxon>Bacteroidia</taxon>
        <taxon>Bacteroidales</taxon>
        <taxon>Candidatus Cryptobacteroides</taxon>
    </lineage>
</organism>
<feature type="domain" description="Thiamin pyrophosphokinase catalytic" evidence="6">
    <location>
        <begin position="21"/>
        <end position="128"/>
    </location>
</feature>
<dbReference type="PANTHER" id="PTHR41299:SF1">
    <property type="entry name" value="THIAMINE PYROPHOSPHOKINASE"/>
    <property type="match status" value="1"/>
</dbReference>
<dbReference type="PANTHER" id="PTHR41299">
    <property type="entry name" value="THIAMINE PYROPHOSPHOKINASE"/>
    <property type="match status" value="1"/>
</dbReference>
<dbReference type="InterPro" id="IPR036759">
    <property type="entry name" value="TPK_catalytic_sf"/>
</dbReference>
<reference evidence="8" key="1">
    <citation type="submission" date="2020-10" db="EMBL/GenBank/DDBJ databases">
        <authorList>
            <person name="Gilroy R."/>
        </authorList>
    </citation>
    <scope>NUCLEOTIDE SEQUENCE</scope>
    <source>
        <strain evidence="8">20514</strain>
    </source>
</reference>
<evidence type="ECO:0000313" key="9">
    <source>
        <dbReference type="Proteomes" id="UP000810252"/>
    </source>
</evidence>
<evidence type="ECO:0000256" key="3">
    <source>
        <dbReference type="ARBA" id="ARBA00022777"/>
    </source>
</evidence>
<dbReference type="GO" id="GO:0005524">
    <property type="term" value="F:ATP binding"/>
    <property type="evidence" value="ECO:0007669"/>
    <property type="project" value="UniProtKB-KW"/>
</dbReference>
<dbReference type="AlphaFoldDB" id="A0A9D9HFK0"/>
<reference evidence="8" key="2">
    <citation type="journal article" date="2021" name="PeerJ">
        <title>Extensive microbial diversity within the chicken gut microbiome revealed by metagenomics and culture.</title>
        <authorList>
            <person name="Gilroy R."/>
            <person name="Ravi A."/>
            <person name="Getino M."/>
            <person name="Pursley I."/>
            <person name="Horton D.L."/>
            <person name="Alikhan N.F."/>
            <person name="Baker D."/>
            <person name="Gharbi K."/>
            <person name="Hall N."/>
            <person name="Watson M."/>
            <person name="Adriaenssens E.M."/>
            <person name="Foster-Nyarko E."/>
            <person name="Jarju S."/>
            <person name="Secka A."/>
            <person name="Antonio M."/>
            <person name="Oren A."/>
            <person name="Chaudhuri R.R."/>
            <person name="La Ragione R."/>
            <person name="Hildebrand F."/>
            <person name="Pallen M.J."/>
        </authorList>
    </citation>
    <scope>NUCLEOTIDE SEQUENCE</scope>
    <source>
        <strain evidence="8">20514</strain>
    </source>
</reference>
<feature type="domain" description="Thiamin pyrophosphokinase-like substrate-binding" evidence="7">
    <location>
        <begin position="151"/>
        <end position="207"/>
    </location>
</feature>
<dbReference type="InterPro" id="IPR006282">
    <property type="entry name" value="Thi_PPkinase"/>
</dbReference>
<dbReference type="Proteomes" id="UP000810252">
    <property type="component" value="Unassembled WGS sequence"/>
</dbReference>
<dbReference type="Gene3D" id="3.40.50.10240">
    <property type="entry name" value="Thiamin pyrophosphokinase, catalytic domain"/>
    <property type="match status" value="1"/>
</dbReference>
<evidence type="ECO:0000256" key="4">
    <source>
        <dbReference type="ARBA" id="ARBA00022840"/>
    </source>
</evidence>
<dbReference type="CDD" id="cd07995">
    <property type="entry name" value="TPK"/>
    <property type="match status" value="1"/>
</dbReference>
<dbReference type="NCBIfam" id="TIGR01378">
    <property type="entry name" value="thi_PPkinase"/>
    <property type="match status" value="1"/>
</dbReference>
<proteinExistence type="predicted"/>
<keyword evidence="1 8" id="KW-0808">Transferase</keyword>
<dbReference type="SUPFAM" id="SSF63999">
    <property type="entry name" value="Thiamin pyrophosphokinase, catalytic domain"/>
    <property type="match status" value="1"/>
</dbReference>
<dbReference type="EC" id="2.7.6.2" evidence="5"/>
<keyword evidence="3" id="KW-0418">Kinase</keyword>
<comment type="caution">
    <text evidence="8">The sequence shown here is derived from an EMBL/GenBank/DDBJ whole genome shotgun (WGS) entry which is preliminary data.</text>
</comment>
<protein>
    <recommendedName>
        <fullName evidence="5">Thiamine diphosphokinase</fullName>
        <ecNumber evidence="5">2.7.6.2</ecNumber>
    </recommendedName>
</protein>
<dbReference type="Pfam" id="PF21275">
    <property type="entry name" value="Thi_PPkinase_C"/>
    <property type="match status" value="1"/>
</dbReference>
<evidence type="ECO:0000259" key="6">
    <source>
        <dbReference type="Pfam" id="PF04263"/>
    </source>
</evidence>
<accession>A0A9D9HFK0</accession>